<dbReference type="PRINTS" id="PR00039">
    <property type="entry name" value="HTHLYSR"/>
</dbReference>
<evidence type="ECO:0000256" key="2">
    <source>
        <dbReference type="ARBA" id="ARBA00023015"/>
    </source>
</evidence>
<organism evidence="6 7">
    <name type="scientific">Kurthia gibsonii</name>
    <dbReference type="NCBI Taxonomy" id="33946"/>
    <lineage>
        <taxon>Bacteria</taxon>
        <taxon>Bacillati</taxon>
        <taxon>Bacillota</taxon>
        <taxon>Bacilli</taxon>
        <taxon>Bacillales</taxon>
        <taxon>Caryophanaceae</taxon>
        <taxon>Kurthia</taxon>
    </lineage>
</organism>
<dbReference type="Proteomes" id="UP001398420">
    <property type="component" value="Unassembled WGS sequence"/>
</dbReference>
<dbReference type="Pfam" id="PF00126">
    <property type="entry name" value="HTH_1"/>
    <property type="match status" value="1"/>
</dbReference>
<dbReference type="InterPro" id="IPR036388">
    <property type="entry name" value="WH-like_DNA-bd_sf"/>
</dbReference>
<keyword evidence="7" id="KW-1185">Reference proteome</keyword>
<evidence type="ECO:0000259" key="5">
    <source>
        <dbReference type="PROSITE" id="PS50931"/>
    </source>
</evidence>
<dbReference type="SUPFAM" id="SSF46785">
    <property type="entry name" value="Winged helix' DNA-binding domain"/>
    <property type="match status" value="1"/>
</dbReference>
<dbReference type="PANTHER" id="PTHR30126:SF64">
    <property type="entry name" value="HTH-TYPE TRANSCRIPTIONAL REGULATOR CITR"/>
    <property type="match status" value="1"/>
</dbReference>
<keyword evidence="4" id="KW-0804">Transcription</keyword>
<feature type="domain" description="HTH lysR-type" evidence="5">
    <location>
        <begin position="9"/>
        <end position="60"/>
    </location>
</feature>
<evidence type="ECO:0000256" key="4">
    <source>
        <dbReference type="ARBA" id="ARBA00023163"/>
    </source>
</evidence>
<dbReference type="InterPro" id="IPR005119">
    <property type="entry name" value="LysR_subst-bd"/>
</dbReference>
<dbReference type="InterPro" id="IPR036390">
    <property type="entry name" value="WH_DNA-bd_sf"/>
</dbReference>
<dbReference type="Pfam" id="PF03466">
    <property type="entry name" value="LysR_substrate"/>
    <property type="match status" value="1"/>
</dbReference>
<evidence type="ECO:0000256" key="1">
    <source>
        <dbReference type="ARBA" id="ARBA00009437"/>
    </source>
</evidence>
<dbReference type="InterPro" id="IPR000847">
    <property type="entry name" value="LysR_HTH_N"/>
</dbReference>
<comment type="similarity">
    <text evidence="1">Belongs to the LysR transcriptional regulatory family.</text>
</comment>
<comment type="caution">
    <text evidence="6">The sequence shown here is derived from an EMBL/GenBank/DDBJ whole genome shotgun (WGS) entry which is preliminary data.</text>
</comment>
<protein>
    <submittedName>
        <fullName evidence="6">LysR family transcriptional regulator</fullName>
    </submittedName>
</protein>
<dbReference type="Gene3D" id="1.10.10.10">
    <property type="entry name" value="Winged helix-like DNA-binding domain superfamily/Winged helix DNA-binding domain"/>
    <property type="match status" value="1"/>
</dbReference>
<keyword evidence="2" id="KW-0805">Transcription regulation</keyword>
<evidence type="ECO:0000313" key="7">
    <source>
        <dbReference type="Proteomes" id="UP001398420"/>
    </source>
</evidence>
<dbReference type="EMBL" id="JBCEWA010000008">
    <property type="protein sequence ID" value="MEL5988990.1"/>
    <property type="molecule type" value="Genomic_DNA"/>
</dbReference>
<evidence type="ECO:0000313" key="6">
    <source>
        <dbReference type="EMBL" id="MEL5988990.1"/>
    </source>
</evidence>
<accession>A0ABU9LPE7</accession>
<proteinExistence type="inferred from homology"/>
<dbReference type="Gene3D" id="3.40.190.290">
    <property type="match status" value="1"/>
</dbReference>
<sequence>MVVKLDYYRIFSHVGRAESFSKAAKTLYMTQPAISQAISQLERELNCRLFNRTPKGVTLTSEGEILYAHIKSALALIEVGENKLLELKYLTVGELKIGVSDTISKHYLLPYLEDFRNRYPNIHFKMVNGTTIELTQQVKSGAVDLAVCNLPIHEEQLAVTALKEIHDIFVCGEKYKPLIKYPLKLEQLKNLPLIMLERSANSRKYVENFLKVQGILIEPELELGSHDLLVEFAKSNLGIACVTKEFALEELERGRLFEMTLEHDIPPRSIGVCHLKNVPLTPASTRFFEMLVK</sequence>
<evidence type="ECO:0000256" key="3">
    <source>
        <dbReference type="ARBA" id="ARBA00023125"/>
    </source>
</evidence>
<name>A0ABU9LPE7_9BACL</name>
<dbReference type="CDD" id="cd05466">
    <property type="entry name" value="PBP2_LTTR_substrate"/>
    <property type="match status" value="1"/>
</dbReference>
<dbReference type="RefSeq" id="WP_342303066.1">
    <property type="nucleotide sequence ID" value="NZ_JBCEWA010000008.1"/>
</dbReference>
<dbReference type="PROSITE" id="PS50931">
    <property type="entry name" value="HTH_LYSR"/>
    <property type="match status" value="1"/>
</dbReference>
<reference evidence="6 7" key="1">
    <citation type="submission" date="2024-04" db="EMBL/GenBank/DDBJ databases">
        <authorList>
            <person name="Wu Y.S."/>
            <person name="Zhang L."/>
        </authorList>
    </citation>
    <scope>NUCLEOTIDE SEQUENCE [LARGE SCALE GENOMIC DNA]</scope>
    <source>
        <strain evidence="6 7">KG-01</strain>
    </source>
</reference>
<gene>
    <name evidence="6" type="ORF">AAF454_11310</name>
</gene>
<dbReference type="SUPFAM" id="SSF53850">
    <property type="entry name" value="Periplasmic binding protein-like II"/>
    <property type="match status" value="1"/>
</dbReference>
<dbReference type="PANTHER" id="PTHR30126">
    <property type="entry name" value="HTH-TYPE TRANSCRIPTIONAL REGULATOR"/>
    <property type="match status" value="1"/>
</dbReference>
<keyword evidence="3" id="KW-0238">DNA-binding</keyword>